<dbReference type="GO" id="GO:0005829">
    <property type="term" value="C:cytosol"/>
    <property type="evidence" value="ECO:0007669"/>
    <property type="project" value="TreeGrafter"/>
</dbReference>
<comment type="caution">
    <text evidence="8">The sequence shown here is derived from an EMBL/GenBank/DDBJ whole genome shotgun (WGS) entry which is preliminary data.</text>
</comment>
<reference evidence="8 9" key="1">
    <citation type="submission" date="2015-05" db="EMBL/GenBank/DDBJ databases">
        <title>Genome sequencing project for genomic taxonomy and phylogenomics of Bacillus-like bacteria.</title>
        <authorList>
            <person name="Liu B."/>
            <person name="Wang J."/>
            <person name="Zhu Y."/>
            <person name="Liu G."/>
            <person name="Chen Q."/>
            <person name="Chen Z."/>
            <person name="Lan J."/>
            <person name="Che J."/>
            <person name="Ge C."/>
            <person name="Shi H."/>
            <person name="Pan Z."/>
            <person name="Liu X."/>
        </authorList>
    </citation>
    <scope>NUCLEOTIDE SEQUENCE [LARGE SCALE GENOMIC DNA]</scope>
    <source>
        <strain evidence="8 9">DSM 9885</strain>
    </source>
</reference>
<dbReference type="SUPFAM" id="SSF51338">
    <property type="entry name" value="Composite domain of metallo-dependent hydrolases"/>
    <property type="match status" value="2"/>
</dbReference>
<comment type="similarity">
    <text evidence="2">Belongs to the metallo-dependent hydrolases superfamily. Hydantoinase/dihydropyrimidinase family.</text>
</comment>
<dbReference type="FunFam" id="3.20.20.140:FF:000076">
    <property type="entry name" value="Dihydropyrimidinase like 2"/>
    <property type="match status" value="1"/>
</dbReference>
<dbReference type="PANTHER" id="PTHR11647">
    <property type="entry name" value="HYDRANTOINASE/DIHYDROPYRIMIDINASE FAMILY MEMBER"/>
    <property type="match status" value="1"/>
</dbReference>
<dbReference type="InterPro" id="IPR006680">
    <property type="entry name" value="Amidohydro-rel"/>
</dbReference>
<evidence type="ECO:0000256" key="4">
    <source>
        <dbReference type="ARBA" id="ARBA00022801"/>
    </source>
</evidence>
<name>A0A837KSF2_9BACL</name>
<evidence type="ECO:0000256" key="1">
    <source>
        <dbReference type="ARBA" id="ARBA00001947"/>
    </source>
</evidence>
<dbReference type="InterPro" id="IPR011059">
    <property type="entry name" value="Metal-dep_hydrolase_composite"/>
</dbReference>
<evidence type="ECO:0000313" key="10">
    <source>
        <dbReference type="Proteomes" id="UP000319498"/>
    </source>
</evidence>
<keyword evidence="3" id="KW-0479">Metal-binding</keyword>
<dbReference type="Pfam" id="PF01979">
    <property type="entry name" value="Amidohydro_1"/>
    <property type="match status" value="1"/>
</dbReference>
<dbReference type="Gene3D" id="2.30.40.10">
    <property type="entry name" value="Urease, subunit C, domain 1"/>
    <property type="match status" value="1"/>
</dbReference>
<dbReference type="GO" id="GO:0016812">
    <property type="term" value="F:hydrolase activity, acting on carbon-nitrogen (but not peptide) bonds, in cyclic amides"/>
    <property type="evidence" value="ECO:0007669"/>
    <property type="project" value="TreeGrafter"/>
</dbReference>
<organism evidence="8 9">
    <name type="scientific">Brevibacillus formosus</name>
    <dbReference type="NCBI Taxonomy" id="54913"/>
    <lineage>
        <taxon>Bacteria</taxon>
        <taxon>Bacillati</taxon>
        <taxon>Bacillota</taxon>
        <taxon>Bacilli</taxon>
        <taxon>Bacillales</taxon>
        <taxon>Paenibacillaceae</taxon>
        <taxon>Brevibacillus</taxon>
    </lineage>
</organism>
<evidence type="ECO:0000256" key="5">
    <source>
        <dbReference type="PIRSR" id="PIRSR611778-50"/>
    </source>
</evidence>
<dbReference type="CDD" id="cd01314">
    <property type="entry name" value="D-HYD"/>
    <property type="match status" value="1"/>
</dbReference>
<evidence type="ECO:0000313" key="8">
    <source>
        <dbReference type="EMBL" id="KLI00568.1"/>
    </source>
</evidence>
<dbReference type="AlphaFoldDB" id="A0A837KSF2"/>
<evidence type="ECO:0000313" key="7">
    <source>
        <dbReference type="EMBL" id="GED57959.1"/>
    </source>
</evidence>
<sequence>MKKWIRNGTVVTASDTYQADILIEGEKVIAIGSNLDVKDAEMIDATGYYVFPGGIDPHTHLDMPFGGTVTSDNFYTGTKAAAFGGTTSIIDFCLTNKGEPLHSSISTWHEKARGKAVIDYGFHLMVSDANDQVLEELGAVVRNEGITSLKVFMAYKNVLMADDETLFKTLVRAKELGALVQVHAENGDVLDYLIKQAIAKGQTDPVYHAYTRPPEAEGEATGRAIALTALADAQLYVVHVSCAEAVRRIAEAREKGWNVYGETCPQYLVLDITDLQKPGFEGAKYVWSPPLREKWNQDVLWSALKNGILQTVGSDHCSFNFSGQKELGLGDFTKIPNGGPIIEDRMRLLFSEGVAKDKISLNQFVDMTSTKVAKLFGMFPQKGTIAVGSDADIVLFDPTVKRTISVETHHMNVDYNPFEGMVVNGDIISVLSRGSFVIRDQQFVGQAGAGRFVKRSTFARP</sequence>
<dbReference type="EMBL" id="LDCN01000001">
    <property type="protein sequence ID" value="KLI00568.1"/>
    <property type="molecule type" value="Genomic_DNA"/>
</dbReference>
<evidence type="ECO:0000256" key="2">
    <source>
        <dbReference type="ARBA" id="ARBA00008829"/>
    </source>
</evidence>
<dbReference type="NCBIfam" id="TIGR02033">
    <property type="entry name" value="D-hydantoinase"/>
    <property type="match status" value="1"/>
</dbReference>
<dbReference type="OrthoDB" id="9765462at2"/>
<evidence type="ECO:0000313" key="9">
    <source>
        <dbReference type="Proteomes" id="UP000035218"/>
    </source>
</evidence>
<comment type="cofactor">
    <cofactor evidence="1">
        <name>Zn(2+)</name>
        <dbReference type="ChEBI" id="CHEBI:29105"/>
    </cofactor>
</comment>
<dbReference type="RefSeq" id="WP_047067536.1">
    <property type="nucleotide sequence ID" value="NZ_BJOL01000012.1"/>
</dbReference>
<accession>A0A837KSF2</accession>
<dbReference type="Gene3D" id="3.20.20.140">
    <property type="entry name" value="Metal-dependent hydrolases"/>
    <property type="match status" value="1"/>
</dbReference>
<dbReference type="GeneID" id="87583695"/>
<dbReference type="SUPFAM" id="SSF51556">
    <property type="entry name" value="Metallo-dependent hydrolases"/>
    <property type="match status" value="1"/>
</dbReference>
<proteinExistence type="inferred from homology"/>
<protein>
    <submittedName>
        <fullName evidence="7">Dihydropyrimidinase</fullName>
    </submittedName>
    <submittedName>
        <fullName evidence="8">Phenylhydantoinase</fullName>
    </submittedName>
</protein>
<dbReference type="GO" id="GO:0046872">
    <property type="term" value="F:metal ion binding"/>
    <property type="evidence" value="ECO:0007669"/>
    <property type="project" value="UniProtKB-KW"/>
</dbReference>
<keyword evidence="4" id="KW-0378">Hydrolase</keyword>
<dbReference type="PANTHER" id="PTHR11647:SF1">
    <property type="entry name" value="COLLAPSIN RESPONSE MEDIATOR PROTEIN"/>
    <property type="match status" value="1"/>
</dbReference>
<evidence type="ECO:0000259" key="6">
    <source>
        <dbReference type="Pfam" id="PF01979"/>
    </source>
</evidence>
<gene>
    <name evidence="8" type="ORF">AA984_01260</name>
    <name evidence="7" type="ORF">BFO01nite_20910</name>
</gene>
<dbReference type="InterPro" id="IPR050378">
    <property type="entry name" value="Metallo-dep_Hydrolases_sf"/>
</dbReference>
<dbReference type="InterPro" id="IPR011778">
    <property type="entry name" value="Hydantoinase/dihydroPyrase"/>
</dbReference>
<dbReference type="Proteomes" id="UP000319498">
    <property type="component" value="Unassembled WGS sequence"/>
</dbReference>
<feature type="domain" description="Amidohydrolase-related" evidence="6">
    <location>
        <begin position="49"/>
        <end position="435"/>
    </location>
</feature>
<comment type="PTM">
    <text evidence="5">Carbamylation allows a single lysine to coordinate two divalent metal cations.</text>
</comment>
<keyword evidence="10" id="KW-1185">Reference proteome</keyword>
<reference evidence="7 10" key="2">
    <citation type="submission" date="2019-06" db="EMBL/GenBank/DDBJ databases">
        <title>Whole genome shotgun sequence of Brevibacillus formosus NBRC 15716.</title>
        <authorList>
            <person name="Hosoyama A."/>
            <person name="Uohara A."/>
            <person name="Ohji S."/>
            <person name="Ichikawa N."/>
        </authorList>
    </citation>
    <scope>NUCLEOTIDE SEQUENCE [LARGE SCALE GENOMIC DNA]</scope>
    <source>
        <strain evidence="7 10">NBRC 15716</strain>
    </source>
</reference>
<feature type="modified residue" description="N6-carboxylysine" evidence="5">
    <location>
        <position position="150"/>
    </location>
</feature>
<dbReference type="EMBL" id="BJOL01000012">
    <property type="protein sequence ID" value="GED57959.1"/>
    <property type="molecule type" value="Genomic_DNA"/>
</dbReference>
<dbReference type="Proteomes" id="UP000035218">
    <property type="component" value="Unassembled WGS sequence"/>
</dbReference>
<dbReference type="InterPro" id="IPR032466">
    <property type="entry name" value="Metal_Hydrolase"/>
</dbReference>
<evidence type="ECO:0000256" key="3">
    <source>
        <dbReference type="ARBA" id="ARBA00022723"/>
    </source>
</evidence>